<reference evidence="2 3" key="1">
    <citation type="submission" date="2015-03" db="EMBL/GenBank/DDBJ databases">
        <authorList>
            <person name="Krishnan R."/>
            <person name="Midha S."/>
            <person name="Patil P.B."/>
            <person name="Rameshkumar N."/>
        </authorList>
    </citation>
    <scope>NUCLEOTIDE SEQUENCE [LARGE SCALE GENOMIC DNA]</scope>
    <source>
        <strain evidence="2 3">L1E11</strain>
    </source>
</reference>
<evidence type="ECO:0000313" key="2">
    <source>
        <dbReference type="EMBL" id="PXF31378.1"/>
    </source>
</evidence>
<keyword evidence="3" id="KW-1185">Reference proteome</keyword>
<evidence type="ECO:0000313" key="3">
    <source>
        <dbReference type="Proteomes" id="UP000248090"/>
    </source>
</evidence>
<name>A0ABX5M1K4_9GAMM</name>
<dbReference type="CDD" id="cd04221">
    <property type="entry name" value="MauL"/>
    <property type="match status" value="1"/>
</dbReference>
<organism evidence="2 3">
    <name type="scientific">Pokkaliibacter plantistimulans</name>
    <dbReference type="NCBI Taxonomy" id="1635171"/>
    <lineage>
        <taxon>Bacteria</taxon>
        <taxon>Pseudomonadati</taxon>
        <taxon>Pseudomonadota</taxon>
        <taxon>Gammaproteobacteria</taxon>
        <taxon>Oceanospirillales</taxon>
        <taxon>Balneatrichaceae</taxon>
        <taxon>Pokkaliibacter</taxon>
    </lineage>
</organism>
<evidence type="ECO:0000256" key="1">
    <source>
        <dbReference type="SAM" id="SignalP"/>
    </source>
</evidence>
<gene>
    <name evidence="2" type="ORF">WH50_10245</name>
</gene>
<evidence type="ECO:0008006" key="4">
    <source>
        <dbReference type="Google" id="ProtNLM"/>
    </source>
</evidence>
<protein>
    <recommendedName>
        <fullName evidence="4">Methylamine utilization protein</fullName>
    </recommendedName>
</protein>
<comment type="caution">
    <text evidence="2">The sequence shown here is derived from an EMBL/GenBank/DDBJ whole genome shotgun (WGS) entry which is preliminary data.</text>
</comment>
<feature type="signal peptide" evidence="1">
    <location>
        <begin position="1"/>
        <end position="21"/>
    </location>
</feature>
<dbReference type="InterPro" id="IPR034242">
    <property type="entry name" value="MauL"/>
</dbReference>
<dbReference type="SUPFAM" id="SSF49503">
    <property type="entry name" value="Cupredoxins"/>
    <property type="match status" value="1"/>
</dbReference>
<keyword evidence="1" id="KW-0732">Signal</keyword>
<dbReference type="Gene3D" id="2.60.40.420">
    <property type="entry name" value="Cupredoxins - blue copper proteins"/>
    <property type="match status" value="1"/>
</dbReference>
<dbReference type="Proteomes" id="UP000248090">
    <property type="component" value="Unassembled WGS sequence"/>
</dbReference>
<dbReference type="EMBL" id="LAPT01000043">
    <property type="protein sequence ID" value="PXF31378.1"/>
    <property type="molecule type" value="Genomic_DNA"/>
</dbReference>
<feature type="chain" id="PRO_5046679798" description="Methylamine utilization protein" evidence="1">
    <location>
        <begin position="22"/>
        <end position="210"/>
    </location>
</feature>
<dbReference type="InterPro" id="IPR008972">
    <property type="entry name" value="Cupredoxin"/>
</dbReference>
<accession>A0ABX5M1K4</accession>
<proteinExistence type="predicted"/>
<sequence>MVLGAALLAGLLGSMATSVQAATVATVAWQLRVKDGEGRPLADTVVELSQPGVAAGTPRKTSVAQRNKTFVPYVTVVPTGSTVVFPNEDSVRHHVYSFSPAKTFEIPLYHGDSVPVVFDKQGVVVLGCNIHDSMLAYIVVSDAPWQAVSDASGVVKFDLPPGTYQLKLWHPRQQQPLPEQAIEVGSDAAVQTISLPVSAPKPVTTMDYSY</sequence>